<dbReference type="GO" id="GO:0051537">
    <property type="term" value="F:2 iron, 2 sulfur cluster binding"/>
    <property type="evidence" value="ECO:0007669"/>
    <property type="project" value="UniProtKB-KW"/>
</dbReference>
<accession>A0A532V5A3</accession>
<keyword evidence="3" id="KW-0560">Oxidoreductase</keyword>
<comment type="caution">
    <text evidence="7">The sequence shown here is derived from an EMBL/GenBank/DDBJ whole genome shotgun (WGS) entry which is preliminary data.</text>
</comment>
<evidence type="ECO:0000256" key="1">
    <source>
        <dbReference type="ARBA" id="ARBA00022714"/>
    </source>
</evidence>
<name>A0A532V5A3_UNCL8</name>
<evidence type="ECO:0000256" key="5">
    <source>
        <dbReference type="ARBA" id="ARBA00023014"/>
    </source>
</evidence>
<dbReference type="PANTHER" id="PTHR44379">
    <property type="entry name" value="OXIDOREDUCTASE WITH IRON-SULFUR SUBUNIT"/>
    <property type="match status" value="1"/>
</dbReference>
<dbReference type="InterPro" id="IPR006058">
    <property type="entry name" value="2Fe2S_fd_BS"/>
</dbReference>
<evidence type="ECO:0000256" key="3">
    <source>
        <dbReference type="ARBA" id="ARBA00023002"/>
    </source>
</evidence>
<dbReference type="InterPro" id="IPR001041">
    <property type="entry name" value="2Fe-2S_ferredoxin-type"/>
</dbReference>
<dbReference type="SUPFAM" id="SSF54292">
    <property type="entry name" value="2Fe-2S ferredoxin-like"/>
    <property type="match status" value="1"/>
</dbReference>
<dbReference type="CDD" id="cd00207">
    <property type="entry name" value="fer2"/>
    <property type="match status" value="1"/>
</dbReference>
<keyword evidence="4" id="KW-0408">Iron</keyword>
<dbReference type="PROSITE" id="PS51085">
    <property type="entry name" value="2FE2S_FER_2"/>
    <property type="match status" value="1"/>
</dbReference>
<evidence type="ECO:0000259" key="6">
    <source>
        <dbReference type="PROSITE" id="PS51085"/>
    </source>
</evidence>
<evidence type="ECO:0000256" key="4">
    <source>
        <dbReference type="ARBA" id="ARBA00023004"/>
    </source>
</evidence>
<feature type="domain" description="2Fe-2S ferredoxin-type" evidence="6">
    <location>
        <begin position="3"/>
        <end position="79"/>
    </location>
</feature>
<dbReference type="GO" id="GO:0046872">
    <property type="term" value="F:metal ion binding"/>
    <property type="evidence" value="ECO:0007669"/>
    <property type="project" value="UniProtKB-KW"/>
</dbReference>
<evidence type="ECO:0000313" key="7">
    <source>
        <dbReference type="EMBL" id="TKJ42383.1"/>
    </source>
</evidence>
<evidence type="ECO:0000256" key="2">
    <source>
        <dbReference type="ARBA" id="ARBA00022723"/>
    </source>
</evidence>
<dbReference type="Gene3D" id="3.10.20.30">
    <property type="match status" value="1"/>
</dbReference>
<dbReference type="AlphaFoldDB" id="A0A532V5A3"/>
<dbReference type="InterPro" id="IPR036010">
    <property type="entry name" value="2Fe-2S_ferredoxin-like_sf"/>
</dbReference>
<dbReference type="Pfam" id="PF01799">
    <property type="entry name" value="Fer2_2"/>
    <property type="match status" value="1"/>
</dbReference>
<dbReference type="PANTHER" id="PTHR44379:SF5">
    <property type="entry name" value="OXIDOREDUCTASE WITH IRON-SULFUR SUBUNIT"/>
    <property type="match status" value="1"/>
</dbReference>
<gene>
    <name evidence="7" type="ORF">CEE37_01500</name>
</gene>
<dbReference type="Proteomes" id="UP000319619">
    <property type="component" value="Unassembled WGS sequence"/>
</dbReference>
<protein>
    <submittedName>
        <fullName evidence="7">(2Fe-2S)-binding protein</fullName>
    </submittedName>
</protein>
<sequence>MTYPIELTINGEFIKLDIPANWRLIDVLRRDLSMTGTHEGCGEGDCGACTVLVNGQAVSSCLMLAVEANGCEIQTIEGLADGDILHPIQEAFIEVGAIQCGFCTPGMIMTSKALLDKHADPSEEVIRRTLAGNLCRCTGYEKIVSAVKAVSSKLLNQTDSIAE</sequence>
<dbReference type="InterPro" id="IPR002888">
    <property type="entry name" value="2Fe-2S-bd"/>
</dbReference>
<keyword evidence="5" id="KW-0411">Iron-sulfur</keyword>
<dbReference type="EMBL" id="NJBN01000001">
    <property type="protein sequence ID" value="TKJ42383.1"/>
    <property type="molecule type" value="Genomic_DNA"/>
</dbReference>
<reference evidence="7 8" key="1">
    <citation type="submission" date="2017-06" db="EMBL/GenBank/DDBJ databases">
        <title>Novel microbial phyla capable of carbon fixation and sulfur reduction in deep-sea sediments.</title>
        <authorList>
            <person name="Huang J."/>
            <person name="Baker B."/>
            <person name="Wang Y."/>
        </authorList>
    </citation>
    <scope>NUCLEOTIDE SEQUENCE [LARGE SCALE GENOMIC DNA]</scope>
    <source>
        <strain evidence="7">B3_LCP</strain>
    </source>
</reference>
<dbReference type="PROSITE" id="PS00197">
    <property type="entry name" value="2FE2S_FER_1"/>
    <property type="match status" value="1"/>
</dbReference>
<organism evidence="7 8">
    <name type="scientific">candidate division LCP-89 bacterium B3_LCP</name>
    <dbReference type="NCBI Taxonomy" id="2012998"/>
    <lineage>
        <taxon>Bacteria</taxon>
        <taxon>Pseudomonadati</taxon>
        <taxon>Bacteria division LCP-89</taxon>
    </lineage>
</organism>
<dbReference type="GO" id="GO:0016491">
    <property type="term" value="F:oxidoreductase activity"/>
    <property type="evidence" value="ECO:0007669"/>
    <property type="project" value="UniProtKB-KW"/>
</dbReference>
<dbReference type="InterPro" id="IPR051452">
    <property type="entry name" value="Diverse_Oxidoreductases"/>
</dbReference>
<evidence type="ECO:0000313" key="8">
    <source>
        <dbReference type="Proteomes" id="UP000319619"/>
    </source>
</evidence>
<dbReference type="InterPro" id="IPR012675">
    <property type="entry name" value="Beta-grasp_dom_sf"/>
</dbReference>
<dbReference type="SUPFAM" id="SSF47741">
    <property type="entry name" value="CO dehydrogenase ISP C-domain like"/>
    <property type="match status" value="1"/>
</dbReference>
<proteinExistence type="predicted"/>
<keyword evidence="1" id="KW-0001">2Fe-2S</keyword>
<keyword evidence="2" id="KW-0479">Metal-binding</keyword>
<dbReference type="Gene3D" id="1.10.150.120">
    <property type="entry name" value="[2Fe-2S]-binding domain"/>
    <property type="match status" value="1"/>
</dbReference>
<dbReference type="InterPro" id="IPR036884">
    <property type="entry name" value="2Fe-2S-bd_dom_sf"/>
</dbReference>
<dbReference type="FunFam" id="1.10.150.120:FF:000003">
    <property type="entry name" value="Carbon monoxide dehydrogenase, small subunit"/>
    <property type="match status" value="1"/>
</dbReference>
<dbReference type="Pfam" id="PF00111">
    <property type="entry name" value="Fer2"/>
    <property type="match status" value="1"/>
</dbReference>
<dbReference type="FunFam" id="3.10.20.30:FF:000020">
    <property type="entry name" value="Xanthine dehydrogenase iron-sulfur subunit"/>
    <property type="match status" value="1"/>
</dbReference>